<accession>A0AAN6GQ06</accession>
<reference evidence="6" key="1">
    <citation type="journal article" date="2023" name="PhytoFront">
        <title>Draft Genome Resources of Seven Strains of Tilletia horrida, Causal Agent of Kernel Smut of Rice.</title>
        <authorList>
            <person name="Khanal S."/>
            <person name="Antony Babu S."/>
            <person name="Zhou X.G."/>
        </authorList>
    </citation>
    <scope>NUCLEOTIDE SEQUENCE</scope>
    <source>
        <strain evidence="6">TX6</strain>
    </source>
</reference>
<organism evidence="6 7">
    <name type="scientific">Tilletia horrida</name>
    <dbReference type="NCBI Taxonomy" id="155126"/>
    <lineage>
        <taxon>Eukaryota</taxon>
        <taxon>Fungi</taxon>
        <taxon>Dikarya</taxon>
        <taxon>Basidiomycota</taxon>
        <taxon>Ustilaginomycotina</taxon>
        <taxon>Exobasidiomycetes</taxon>
        <taxon>Tilletiales</taxon>
        <taxon>Tilletiaceae</taxon>
        <taxon>Tilletia</taxon>
    </lineage>
</organism>
<dbReference type="SMART" id="SM00448">
    <property type="entry name" value="REC"/>
    <property type="match status" value="1"/>
</dbReference>
<dbReference type="Proteomes" id="UP001176517">
    <property type="component" value="Unassembled WGS sequence"/>
</dbReference>
<feature type="compositionally biased region" description="Polar residues" evidence="4">
    <location>
        <begin position="84"/>
        <end position="95"/>
    </location>
</feature>
<feature type="region of interest" description="Disordered" evidence="4">
    <location>
        <begin position="632"/>
        <end position="706"/>
    </location>
</feature>
<dbReference type="Pfam" id="PF00072">
    <property type="entry name" value="Response_reg"/>
    <property type="match status" value="1"/>
</dbReference>
<dbReference type="CDD" id="cd17546">
    <property type="entry name" value="REC_hyHK_CKI1_RcsC-like"/>
    <property type="match status" value="1"/>
</dbReference>
<keyword evidence="2" id="KW-0902">Two-component regulatory system</keyword>
<dbReference type="Gene3D" id="3.40.50.2300">
    <property type="match status" value="1"/>
</dbReference>
<evidence type="ECO:0000313" key="7">
    <source>
        <dbReference type="Proteomes" id="UP001176517"/>
    </source>
</evidence>
<dbReference type="PANTHER" id="PTHR45339">
    <property type="entry name" value="HYBRID SIGNAL TRANSDUCTION HISTIDINE KINASE J"/>
    <property type="match status" value="1"/>
</dbReference>
<keyword evidence="7" id="KW-1185">Reference proteome</keyword>
<feature type="region of interest" description="Disordered" evidence="4">
    <location>
        <begin position="748"/>
        <end position="830"/>
    </location>
</feature>
<feature type="compositionally biased region" description="Polar residues" evidence="4">
    <location>
        <begin position="769"/>
        <end position="787"/>
    </location>
</feature>
<feature type="compositionally biased region" description="Polar residues" evidence="4">
    <location>
        <begin position="374"/>
        <end position="385"/>
    </location>
</feature>
<feature type="compositionally biased region" description="Low complexity" evidence="4">
    <location>
        <begin position="696"/>
        <end position="705"/>
    </location>
</feature>
<dbReference type="EMBL" id="JAPDMZ010000149">
    <property type="protein sequence ID" value="KAK0547903.1"/>
    <property type="molecule type" value="Genomic_DNA"/>
</dbReference>
<gene>
    <name evidence="6" type="primary">MgSsk1</name>
    <name evidence="6" type="ORF">OC846_004677</name>
</gene>
<evidence type="ECO:0000256" key="3">
    <source>
        <dbReference type="PROSITE-ProRule" id="PRU00169"/>
    </source>
</evidence>
<feature type="compositionally biased region" description="Basic residues" evidence="4">
    <location>
        <begin position="637"/>
        <end position="646"/>
    </location>
</feature>
<evidence type="ECO:0000313" key="6">
    <source>
        <dbReference type="EMBL" id="KAK0547903.1"/>
    </source>
</evidence>
<dbReference type="SUPFAM" id="SSF52172">
    <property type="entry name" value="CheY-like"/>
    <property type="match status" value="1"/>
</dbReference>
<dbReference type="InterPro" id="IPR011006">
    <property type="entry name" value="CheY-like_superfamily"/>
</dbReference>
<dbReference type="PROSITE" id="PS50110">
    <property type="entry name" value="RESPONSE_REGULATORY"/>
    <property type="match status" value="1"/>
</dbReference>
<feature type="compositionally biased region" description="Acidic residues" evidence="4">
    <location>
        <begin position="170"/>
        <end position="180"/>
    </location>
</feature>
<keyword evidence="1 3" id="KW-0597">Phosphoprotein</keyword>
<dbReference type="PANTHER" id="PTHR45339:SF1">
    <property type="entry name" value="HYBRID SIGNAL TRANSDUCTION HISTIDINE KINASE J"/>
    <property type="match status" value="1"/>
</dbReference>
<evidence type="ECO:0000256" key="1">
    <source>
        <dbReference type="ARBA" id="ARBA00022553"/>
    </source>
</evidence>
<feature type="compositionally biased region" description="Low complexity" evidence="4">
    <location>
        <begin position="40"/>
        <end position="51"/>
    </location>
</feature>
<dbReference type="FunFam" id="3.40.50.2300:FF:000146">
    <property type="entry name" value="Putative two-component response regulator SSK1p"/>
    <property type="match status" value="1"/>
</dbReference>
<feature type="compositionally biased region" description="Polar residues" evidence="4">
    <location>
        <begin position="682"/>
        <end position="692"/>
    </location>
</feature>
<dbReference type="InterPro" id="IPR001789">
    <property type="entry name" value="Sig_transdc_resp-reg_receiver"/>
</dbReference>
<feature type="region of interest" description="Disordered" evidence="4">
    <location>
        <begin position="364"/>
        <end position="393"/>
    </location>
</feature>
<feature type="modified residue" description="4-aspartylphosphate" evidence="3">
    <location>
        <position position="476"/>
    </location>
</feature>
<evidence type="ECO:0000256" key="2">
    <source>
        <dbReference type="ARBA" id="ARBA00023012"/>
    </source>
</evidence>
<comment type="caution">
    <text evidence="6">The sequence shown here is derived from an EMBL/GenBank/DDBJ whole genome shotgun (WGS) entry which is preliminary data.</text>
</comment>
<name>A0AAN6GQ06_9BASI</name>
<feature type="compositionally biased region" description="Polar residues" evidence="4">
    <location>
        <begin position="210"/>
        <end position="224"/>
    </location>
</feature>
<protein>
    <submittedName>
        <fullName evidence="6">Two-component response regulator SSK1p</fullName>
    </submittedName>
</protein>
<feature type="compositionally biased region" description="Pro residues" evidence="4">
    <location>
        <begin position="308"/>
        <end position="317"/>
    </location>
</feature>
<evidence type="ECO:0000259" key="5">
    <source>
        <dbReference type="PROSITE" id="PS50110"/>
    </source>
</evidence>
<dbReference type="GO" id="GO:0000156">
    <property type="term" value="F:phosphorelay response regulator activity"/>
    <property type="evidence" value="ECO:0007669"/>
    <property type="project" value="UniProtKB-ARBA"/>
</dbReference>
<sequence length="830" mass="87725">MASPQPPAAPLSDLVDQHEPLRDADTSPDTPNREREDTAKALTTADLAAALPSEETSEAEDEVPPGSIGLPRRLTEESLPVPSPSTSGTQSTRSIPSVPGKRSHPTSPLPRETLEYFNETASRMGSRAASGMLVQSADGKSAGIFFRPGDHSRTQSGTTYPRHATTSAELDSDQSSDDSESSAPTHWPASTSAGTDHQLRALSPVPVHSELSTSRQARSPSIGQASGRPYPSGSLFSPEVGIDAVLSGSAPPLATPLSPPSRQSGSSQDMWDGPPTHPGQAAVIAAAGTPSTRSPQQSANATPIESATPPPPSPGESPAPKRLDLPPEDPTGTLHTAEASNENPLHRPDLQRSTLTVNSLPATQSRHGRLFHPSSVTMTPQQSARSAKPSALPQPGLLIGAGFAAKGKKNSVPKKALVREPVLPPIKVLIVEDNPINQRIMAKFMDQKKIKYEIATNGRDAIDRWQSGGFHLILMDIQLPVMDGIEATREIRRLERSANIGILPSTPPQQTPASRHNIDWPALSPALPPRAPFRASVIIVALTASTYNPDRVAALAAGCNDYLTKPVKHAWLEKKIIEWGSMQYILLSGFPSDNWDRWREERRLDAAIVAAGPGASQQVARDIRRGFTSVPDEKARKLASKLHISRPPRSDRSSPVPSSHVPDRVTPGQPLPRPPVAPLGSRQGSASTTSAERGSETGTDSSGSSIRLNAGVQLGRLGLTAEHVDLVAPSTSSIVSSPALATSGFDTTIDGSPHPSPSTGLSTAEVESAFTSAANPQPMPTSQSENTPGLWVPSPPSQSVSTEDVDNLIHDNQVTKEVLSGSAVEDLAQQ</sequence>
<feature type="compositionally biased region" description="Polar residues" evidence="4">
    <location>
        <begin position="289"/>
        <end position="300"/>
    </location>
</feature>
<proteinExistence type="predicted"/>
<dbReference type="AlphaFoldDB" id="A0AAN6GQ06"/>
<feature type="region of interest" description="Disordered" evidence="4">
    <location>
        <begin position="1"/>
        <end position="349"/>
    </location>
</feature>
<feature type="domain" description="Response regulatory" evidence="5">
    <location>
        <begin position="427"/>
        <end position="580"/>
    </location>
</feature>
<evidence type="ECO:0000256" key="4">
    <source>
        <dbReference type="SAM" id="MobiDB-lite"/>
    </source>
</evidence>
<feature type="compositionally biased region" description="Basic and acidic residues" evidence="4">
    <location>
        <begin position="15"/>
        <end position="39"/>
    </location>
</feature>